<comment type="caution">
    <text evidence="1">The sequence shown here is derived from an EMBL/GenBank/DDBJ whole genome shotgun (WGS) entry which is preliminary data.</text>
</comment>
<dbReference type="Proteomes" id="UP000814033">
    <property type="component" value="Unassembled WGS sequence"/>
</dbReference>
<name>A0ACB8RTQ6_9AGAM</name>
<proteinExistence type="predicted"/>
<protein>
    <submittedName>
        <fullName evidence="1">Uncharacterized protein</fullName>
    </submittedName>
</protein>
<evidence type="ECO:0000313" key="2">
    <source>
        <dbReference type="Proteomes" id="UP000814033"/>
    </source>
</evidence>
<keyword evidence="2" id="KW-1185">Reference proteome</keyword>
<sequence>MPALLCSPVTTTASLRSSLLADLLAELAPSGRVLRRPDIRSRYMRCKLAPSSLTVSRIADVTGDRLAVISSYYARASAHAHAHALSTSAKAREDLIGFPSRYYI</sequence>
<reference evidence="1" key="1">
    <citation type="submission" date="2021-02" db="EMBL/GenBank/DDBJ databases">
        <authorList>
            <consortium name="DOE Joint Genome Institute"/>
            <person name="Ahrendt S."/>
            <person name="Looney B.P."/>
            <person name="Miyauchi S."/>
            <person name="Morin E."/>
            <person name="Drula E."/>
            <person name="Courty P.E."/>
            <person name="Chicoki N."/>
            <person name="Fauchery L."/>
            <person name="Kohler A."/>
            <person name="Kuo A."/>
            <person name="Labutti K."/>
            <person name="Pangilinan J."/>
            <person name="Lipzen A."/>
            <person name="Riley R."/>
            <person name="Andreopoulos W."/>
            <person name="He G."/>
            <person name="Johnson J."/>
            <person name="Barry K.W."/>
            <person name="Grigoriev I.V."/>
            <person name="Nagy L."/>
            <person name="Hibbett D."/>
            <person name="Henrissat B."/>
            <person name="Matheny P.B."/>
            <person name="Labbe J."/>
            <person name="Martin F."/>
        </authorList>
    </citation>
    <scope>NUCLEOTIDE SEQUENCE</scope>
    <source>
        <strain evidence="1">FP105234-sp</strain>
    </source>
</reference>
<dbReference type="EMBL" id="MU275902">
    <property type="protein sequence ID" value="KAI0047546.1"/>
    <property type="molecule type" value="Genomic_DNA"/>
</dbReference>
<organism evidence="1 2">
    <name type="scientific">Auriscalpium vulgare</name>
    <dbReference type="NCBI Taxonomy" id="40419"/>
    <lineage>
        <taxon>Eukaryota</taxon>
        <taxon>Fungi</taxon>
        <taxon>Dikarya</taxon>
        <taxon>Basidiomycota</taxon>
        <taxon>Agaricomycotina</taxon>
        <taxon>Agaricomycetes</taxon>
        <taxon>Russulales</taxon>
        <taxon>Auriscalpiaceae</taxon>
        <taxon>Auriscalpium</taxon>
    </lineage>
</organism>
<accession>A0ACB8RTQ6</accession>
<reference evidence="1" key="2">
    <citation type="journal article" date="2022" name="New Phytol.">
        <title>Evolutionary transition to the ectomycorrhizal habit in the genomes of a hyperdiverse lineage of mushroom-forming fungi.</title>
        <authorList>
            <person name="Looney B."/>
            <person name="Miyauchi S."/>
            <person name="Morin E."/>
            <person name="Drula E."/>
            <person name="Courty P.E."/>
            <person name="Kohler A."/>
            <person name="Kuo A."/>
            <person name="LaButti K."/>
            <person name="Pangilinan J."/>
            <person name="Lipzen A."/>
            <person name="Riley R."/>
            <person name="Andreopoulos W."/>
            <person name="He G."/>
            <person name="Johnson J."/>
            <person name="Nolan M."/>
            <person name="Tritt A."/>
            <person name="Barry K.W."/>
            <person name="Grigoriev I.V."/>
            <person name="Nagy L.G."/>
            <person name="Hibbett D."/>
            <person name="Henrissat B."/>
            <person name="Matheny P.B."/>
            <person name="Labbe J."/>
            <person name="Martin F.M."/>
        </authorList>
    </citation>
    <scope>NUCLEOTIDE SEQUENCE</scope>
    <source>
        <strain evidence="1">FP105234-sp</strain>
    </source>
</reference>
<gene>
    <name evidence="1" type="ORF">FA95DRAFT_1558979</name>
</gene>
<evidence type="ECO:0000313" key="1">
    <source>
        <dbReference type="EMBL" id="KAI0047546.1"/>
    </source>
</evidence>